<keyword evidence="1" id="KW-1133">Transmembrane helix</keyword>
<sequence length="47" mass="5298">MGTIKKLLFYLPQFYCLALLGFSIDGEILPSEDLIQITTGVNEPEEH</sequence>
<dbReference type="Proteomes" id="UP000017127">
    <property type="component" value="Unassembled WGS sequence"/>
</dbReference>
<accession>U7QGJ7</accession>
<comment type="caution">
    <text evidence="2">The sequence shown here is derived from an EMBL/GenBank/DDBJ whole genome shotgun (WGS) entry which is preliminary data.</text>
</comment>
<protein>
    <submittedName>
        <fullName evidence="2">Uncharacterized protein</fullName>
    </submittedName>
</protein>
<keyword evidence="3" id="KW-1185">Reference proteome</keyword>
<feature type="transmembrane region" description="Helical" evidence="1">
    <location>
        <begin position="7"/>
        <end position="24"/>
    </location>
</feature>
<evidence type="ECO:0000256" key="1">
    <source>
        <dbReference type="SAM" id="Phobius"/>
    </source>
</evidence>
<dbReference type="AlphaFoldDB" id="U7QGJ7"/>
<keyword evidence="1" id="KW-0472">Membrane</keyword>
<name>U7QGJ7_9CYAN</name>
<reference evidence="2 3" key="1">
    <citation type="journal article" date="2013" name="Front. Microbiol.">
        <title>Comparative genomic analyses of the cyanobacterium, Lyngbya aestuarii BL J, a powerful hydrogen producer.</title>
        <authorList>
            <person name="Kothari A."/>
            <person name="Vaughn M."/>
            <person name="Garcia-Pichel F."/>
        </authorList>
    </citation>
    <scope>NUCLEOTIDE SEQUENCE [LARGE SCALE GENOMIC DNA]</scope>
    <source>
        <strain evidence="2 3">BL J</strain>
    </source>
</reference>
<proteinExistence type="predicted"/>
<evidence type="ECO:0000313" key="2">
    <source>
        <dbReference type="EMBL" id="ERT07099.1"/>
    </source>
</evidence>
<gene>
    <name evidence="2" type="ORF">M595_2986</name>
</gene>
<evidence type="ECO:0000313" key="3">
    <source>
        <dbReference type="Proteomes" id="UP000017127"/>
    </source>
</evidence>
<keyword evidence="1" id="KW-0812">Transmembrane</keyword>
<dbReference type="EMBL" id="AUZM01000026">
    <property type="protein sequence ID" value="ERT07099.1"/>
    <property type="molecule type" value="Genomic_DNA"/>
</dbReference>
<organism evidence="2 3">
    <name type="scientific">Lyngbya aestuarii BL J</name>
    <dbReference type="NCBI Taxonomy" id="1348334"/>
    <lineage>
        <taxon>Bacteria</taxon>
        <taxon>Bacillati</taxon>
        <taxon>Cyanobacteriota</taxon>
        <taxon>Cyanophyceae</taxon>
        <taxon>Oscillatoriophycideae</taxon>
        <taxon>Oscillatoriales</taxon>
        <taxon>Microcoleaceae</taxon>
        <taxon>Lyngbya</taxon>
    </lineage>
</organism>